<dbReference type="InterPro" id="IPR051797">
    <property type="entry name" value="TrmB-like"/>
</dbReference>
<evidence type="ECO:0000313" key="3">
    <source>
        <dbReference type="EMBL" id="GAK59119.1"/>
    </source>
</evidence>
<dbReference type="PANTHER" id="PTHR34293">
    <property type="entry name" value="HTH-TYPE TRANSCRIPTIONAL REGULATOR TRMBL2"/>
    <property type="match status" value="1"/>
</dbReference>
<dbReference type="AlphaFoldDB" id="A0A081C3G4"/>
<dbReference type="HOGENOM" id="CLU_072493_1_1_0"/>
<keyword evidence="4" id="KW-1185">Reference proteome</keyword>
<organism evidence="3">
    <name type="scientific">Vecturithrix granuli</name>
    <dbReference type="NCBI Taxonomy" id="1499967"/>
    <lineage>
        <taxon>Bacteria</taxon>
        <taxon>Candidatus Moduliflexota</taxon>
        <taxon>Candidatus Vecturitrichia</taxon>
        <taxon>Candidatus Vecturitrichales</taxon>
        <taxon>Candidatus Vecturitrichaceae</taxon>
        <taxon>Candidatus Vecturithrix</taxon>
    </lineage>
</organism>
<evidence type="ECO:0000313" key="4">
    <source>
        <dbReference type="Proteomes" id="UP000030661"/>
    </source>
</evidence>
<name>A0A081C3G4_VECG1</name>
<accession>A0A081C3G4</accession>
<evidence type="ECO:0000259" key="2">
    <source>
        <dbReference type="Pfam" id="PF11495"/>
    </source>
</evidence>
<sequence length="281" mass="31945">MQENVLKLLRNLGFTEYEAKTYLALLQQSPLTGYAVARISRVPRSKIYEVLGNLVERGDVLVSYGEPVQYAPKPPKELLASRRHALEQQFAEAEKGLEDFLGKNTPTDLIWDIRGREEILFRMREVIGRAKQQILLQIWEEDAPELRESLLAAAQRGVTITVVAYGEPDFPFARVYLHEPGAEEIAHEFGGRWIILSIDGQEIVAGIVSLGKESTAAWSSHVGIVMPITEQIKHDLYIVEMLHTHRDILETSFGPVLRDLRREFGPSTTVYRPRQKSDRDL</sequence>
<protein>
    <submittedName>
        <fullName evidence="3">Putative cyclodextrin metabolism protein YrhO</fullName>
    </submittedName>
</protein>
<dbReference type="InterPro" id="IPR036388">
    <property type="entry name" value="WH-like_DNA-bd_sf"/>
</dbReference>
<dbReference type="InterPro" id="IPR002831">
    <property type="entry name" value="Tscrpt_reg_TrmB_N"/>
</dbReference>
<reference evidence="3" key="1">
    <citation type="journal article" date="2015" name="PeerJ">
        <title>First genomic representation of candidate bacterial phylum KSB3 points to enhanced environmental sensing as a trigger of wastewater bulking.</title>
        <authorList>
            <person name="Sekiguchi Y."/>
            <person name="Ohashi A."/>
            <person name="Parks D.H."/>
            <person name="Yamauchi T."/>
            <person name="Tyson G.W."/>
            <person name="Hugenholtz P."/>
        </authorList>
    </citation>
    <scope>NUCLEOTIDE SEQUENCE [LARGE SCALE GENOMIC DNA]</scope>
</reference>
<dbReference type="InterPro" id="IPR036390">
    <property type="entry name" value="WH_DNA-bd_sf"/>
</dbReference>
<dbReference type="SUPFAM" id="SSF56024">
    <property type="entry name" value="Phospholipase D/nuclease"/>
    <property type="match status" value="1"/>
</dbReference>
<dbReference type="CDD" id="cd09124">
    <property type="entry name" value="PLDc_like_TrmB_middle"/>
    <property type="match status" value="1"/>
</dbReference>
<dbReference type="SUPFAM" id="SSF46785">
    <property type="entry name" value="Winged helix' DNA-binding domain"/>
    <property type="match status" value="1"/>
</dbReference>
<dbReference type="Pfam" id="PF01978">
    <property type="entry name" value="TrmB"/>
    <property type="match status" value="1"/>
</dbReference>
<dbReference type="EMBL" id="DF820469">
    <property type="protein sequence ID" value="GAK59119.1"/>
    <property type="molecule type" value="Genomic_DNA"/>
</dbReference>
<evidence type="ECO:0000259" key="1">
    <source>
        <dbReference type="Pfam" id="PF01978"/>
    </source>
</evidence>
<dbReference type="STRING" id="1499967.U27_06095"/>
<gene>
    <name evidence="3" type="ORF">U27_06095</name>
</gene>
<dbReference type="Gene3D" id="1.10.10.10">
    <property type="entry name" value="Winged helix-like DNA-binding domain superfamily/Winged helix DNA-binding domain"/>
    <property type="match status" value="1"/>
</dbReference>
<dbReference type="Proteomes" id="UP000030661">
    <property type="component" value="Unassembled WGS sequence"/>
</dbReference>
<dbReference type="PANTHER" id="PTHR34293:SF1">
    <property type="entry name" value="HTH-TYPE TRANSCRIPTIONAL REGULATOR TRMBL2"/>
    <property type="match status" value="1"/>
</dbReference>
<dbReference type="InterPro" id="IPR021586">
    <property type="entry name" value="Tscrpt_reg_TrmB_C"/>
</dbReference>
<dbReference type="Gene3D" id="3.30.870.10">
    <property type="entry name" value="Endonuclease Chain A"/>
    <property type="match status" value="1"/>
</dbReference>
<feature type="domain" description="Transcription regulator TrmB C-terminal" evidence="2">
    <location>
        <begin position="110"/>
        <end position="172"/>
    </location>
</feature>
<proteinExistence type="predicted"/>
<dbReference type="eggNOG" id="COG1378">
    <property type="taxonomic scope" value="Bacteria"/>
</dbReference>
<dbReference type="Pfam" id="PF11495">
    <property type="entry name" value="Regulator_TrmB"/>
    <property type="match status" value="1"/>
</dbReference>
<feature type="domain" description="Transcription regulator TrmB N-terminal" evidence="1">
    <location>
        <begin position="9"/>
        <end position="76"/>
    </location>
</feature>